<proteinExistence type="predicted"/>
<reference evidence="2 3" key="1">
    <citation type="submission" date="2017-11" db="EMBL/GenBank/DDBJ databases">
        <title>De novo assembly and phasing of dikaryotic genomes from two isolates of Puccinia coronata f. sp. avenae, the causal agent of oat crown rust.</title>
        <authorList>
            <person name="Miller M.E."/>
            <person name="Zhang Y."/>
            <person name="Omidvar V."/>
            <person name="Sperschneider J."/>
            <person name="Schwessinger B."/>
            <person name="Raley C."/>
            <person name="Palmer J.M."/>
            <person name="Garnica D."/>
            <person name="Upadhyaya N."/>
            <person name="Rathjen J."/>
            <person name="Taylor J.M."/>
            <person name="Park R.F."/>
            <person name="Dodds P.N."/>
            <person name="Hirsch C.D."/>
            <person name="Kianian S.F."/>
            <person name="Figueroa M."/>
        </authorList>
    </citation>
    <scope>NUCLEOTIDE SEQUENCE [LARGE SCALE GENOMIC DNA]</scope>
    <source>
        <strain evidence="2">12SD80</strain>
    </source>
</reference>
<evidence type="ECO:0000313" key="3">
    <source>
        <dbReference type="Proteomes" id="UP000235392"/>
    </source>
</evidence>
<feature type="compositionally biased region" description="Basic and acidic residues" evidence="1">
    <location>
        <begin position="22"/>
        <end position="42"/>
    </location>
</feature>
<organism evidence="2 3">
    <name type="scientific">Puccinia coronata f. sp. avenae</name>
    <dbReference type="NCBI Taxonomy" id="200324"/>
    <lineage>
        <taxon>Eukaryota</taxon>
        <taxon>Fungi</taxon>
        <taxon>Dikarya</taxon>
        <taxon>Basidiomycota</taxon>
        <taxon>Pucciniomycotina</taxon>
        <taxon>Pucciniomycetes</taxon>
        <taxon>Pucciniales</taxon>
        <taxon>Pucciniaceae</taxon>
        <taxon>Puccinia</taxon>
    </lineage>
</organism>
<evidence type="ECO:0000256" key="1">
    <source>
        <dbReference type="SAM" id="MobiDB-lite"/>
    </source>
</evidence>
<dbReference type="EMBL" id="PGCI01000273">
    <property type="protein sequence ID" value="PLW31277.1"/>
    <property type="molecule type" value="Genomic_DNA"/>
</dbReference>
<name>A0A2N5U0M7_9BASI</name>
<evidence type="ECO:0000313" key="2">
    <source>
        <dbReference type="EMBL" id="PLW31277.1"/>
    </source>
</evidence>
<comment type="caution">
    <text evidence="2">The sequence shown here is derived from an EMBL/GenBank/DDBJ whole genome shotgun (WGS) entry which is preliminary data.</text>
</comment>
<dbReference type="AlphaFoldDB" id="A0A2N5U0M7"/>
<accession>A0A2N5U0M7</accession>
<feature type="region of interest" description="Disordered" evidence="1">
    <location>
        <begin position="1"/>
        <end position="53"/>
    </location>
</feature>
<feature type="compositionally biased region" description="Polar residues" evidence="1">
    <location>
        <begin position="10"/>
        <end position="19"/>
    </location>
</feature>
<feature type="region of interest" description="Disordered" evidence="1">
    <location>
        <begin position="78"/>
        <end position="121"/>
    </location>
</feature>
<protein>
    <submittedName>
        <fullName evidence="2">Uncharacterized protein</fullName>
    </submittedName>
</protein>
<sequence length="135" mass="14934">MLPSLFLEPSTPSLQVRPQQSKRKDNEPHSDVSHSSDLHSLDEPAQQVNMLGSLSNQMTRWTCPPNLWELPHSTLKQAGQSDKWSSLAARGPIKQGGPTSSQTRATDRWDRPPVGLHPPTIGRTGLSEVLLDRLV</sequence>
<gene>
    <name evidence="2" type="ORF">PCASD_15191</name>
</gene>
<dbReference type="Proteomes" id="UP000235392">
    <property type="component" value="Unassembled WGS sequence"/>
</dbReference>